<keyword evidence="3" id="KW-1185">Reference proteome</keyword>
<dbReference type="Proteomes" id="UP000271098">
    <property type="component" value="Unassembled WGS sequence"/>
</dbReference>
<protein>
    <submittedName>
        <fullName evidence="2 4">Uncharacterized protein</fullName>
    </submittedName>
</protein>
<dbReference type="WBParaSite" id="GPUH_0000498101-mRNA-1">
    <property type="protein sequence ID" value="GPUH_0000498101-mRNA-1"/>
    <property type="gene ID" value="GPUH_0000498101"/>
</dbReference>
<accession>A0A183D8D3</accession>
<evidence type="ECO:0000313" key="3">
    <source>
        <dbReference type="Proteomes" id="UP000271098"/>
    </source>
</evidence>
<name>A0A183D8D3_9BILA</name>
<sequence length="216" mass="23694">MKVCFRNCDPVLNLKRGVRVWELKERLTDCTCRNRSPCATVRHQSSESMPGWWAFEIQKAVKRSVQASLRVSSGKRNCPTGLSIISAADALHESAAPLNTDDDSDAPSLSKRGKNDDASVGAVFCQKSNELESETAGCNSSKSVEMKQRSAGEIETNADPEVAECLCEMLRSHVIAGFSHTFGVAVTSMGNAILETEQFLPAELIFCFSRVNKFIR</sequence>
<reference evidence="4" key="1">
    <citation type="submission" date="2016-06" db="UniProtKB">
        <authorList>
            <consortium name="WormBaseParasite"/>
        </authorList>
    </citation>
    <scope>IDENTIFICATION</scope>
</reference>
<organism evidence="4">
    <name type="scientific">Gongylonema pulchrum</name>
    <dbReference type="NCBI Taxonomy" id="637853"/>
    <lineage>
        <taxon>Eukaryota</taxon>
        <taxon>Metazoa</taxon>
        <taxon>Ecdysozoa</taxon>
        <taxon>Nematoda</taxon>
        <taxon>Chromadorea</taxon>
        <taxon>Rhabditida</taxon>
        <taxon>Spirurina</taxon>
        <taxon>Spiruromorpha</taxon>
        <taxon>Spiruroidea</taxon>
        <taxon>Gongylonematidae</taxon>
        <taxon>Gongylonema</taxon>
    </lineage>
</organism>
<feature type="region of interest" description="Disordered" evidence="1">
    <location>
        <begin position="96"/>
        <end position="116"/>
    </location>
</feature>
<dbReference type="OrthoDB" id="2919105at2759"/>
<evidence type="ECO:0000313" key="4">
    <source>
        <dbReference type="WBParaSite" id="GPUH_0000498101-mRNA-1"/>
    </source>
</evidence>
<proteinExistence type="predicted"/>
<reference evidence="2 3" key="2">
    <citation type="submission" date="2018-11" db="EMBL/GenBank/DDBJ databases">
        <authorList>
            <consortium name="Pathogen Informatics"/>
        </authorList>
    </citation>
    <scope>NUCLEOTIDE SEQUENCE [LARGE SCALE GENOMIC DNA]</scope>
</reference>
<evidence type="ECO:0000313" key="2">
    <source>
        <dbReference type="EMBL" id="VDK48415.1"/>
    </source>
</evidence>
<evidence type="ECO:0000256" key="1">
    <source>
        <dbReference type="SAM" id="MobiDB-lite"/>
    </source>
</evidence>
<dbReference type="AlphaFoldDB" id="A0A183D8D3"/>
<dbReference type="EMBL" id="UYRT01009987">
    <property type="protein sequence ID" value="VDK48415.1"/>
    <property type="molecule type" value="Genomic_DNA"/>
</dbReference>
<gene>
    <name evidence="2" type="ORF">GPUH_LOCUS4973</name>
</gene>